<comment type="caution">
    <text evidence="5">The sequence shown here is derived from an EMBL/GenBank/DDBJ whole genome shotgun (WGS) entry which is preliminary data.</text>
</comment>
<evidence type="ECO:0000256" key="1">
    <source>
        <dbReference type="ARBA" id="ARBA00023015"/>
    </source>
</evidence>
<name>A0ABT7UCG8_9FIRM</name>
<reference evidence="5 6" key="2">
    <citation type="submission" date="2023-06" db="EMBL/GenBank/DDBJ databases">
        <title>Identification and characterization of horizontal gene transfer across gut microbiota members of farm animals based on homology search.</title>
        <authorList>
            <person name="Schwarzerova J."/>
            <person name="Nykrynova M."/>
            <person name="Jureckova K."/>
            <person name="Cejkova D."/>
            <person name="Rychlik I."/>
        </authorList>
    </citation>
    <scope>NUCLEOTIDE SEQUENCE [LARGE SCALE GENOMIC DNA]</scope>
    <source>
        <strain evidence="5 6">ET39</strain>
    </source>
</reference>
<dbReference type="InterPro" id="IPR009057">
    <property type="entry name" value="Homeodomain-like_sf"/>
</dbReference>
<evidence type="ECO:0000313" key="5">
    <source>
        <dbReference type="EMBL" id="MDM8157095.1"/>
    </source>
</evidence>
<dbReference type="Pfam" id="PF02311">
    <property type="entry name" value="AraC_binding"/>
    <property type="match status" value="1"/>
</dbReference>
<dbReference type="Proteomes" id="UP001529340">
    <property type="component" value="Unassembled WGS sequence"/>
</dbReference>
<dbReference type="PRINTS" id="PR00032">
    <property type="entry name" value="HTHARAC"/>
</dbReference>
<protein>
    <submittedName>
        <fullName evidence="5">AraC family transcriptional regulator</fullName>
    </submittedName>
</protein>
<organism evidence="5 6">
    <name type="scientific">Amedibacillus dolichus</name>
    <dbReference type="NCBI Taxonomy" id="31971"/>
    <lineage>
        <taxon>Bacteria</taxon>
        <taxon>Bacillati</taxon>
        <taxon>Bacillota</taxon>
        <taxon>Erysipelotrichia</taxon>
        <taxon>Erysipelotrichales</taxon>
        <taxon>Erysipelotrichaceae</taxon>
        <taxon>Amedibacillus</taxon>
    </lineage>
</organism>
<dbReference type="InterPro" id="IPR018060">
    <property type="entry name" value="HTH_AraC"/>
</dbReference>
<evidence type="ECO:0000256" key="2">
    <source>
        <dbReference type="ARBA" id="ARBA00023125"/>
    </source>
</evidence>
<proteinExistence type="predicted"/>
<dbReference type="SUPFAM" id="SSF51215">
    <property type="entry name" value="Regulatory protein AraC"/>
    <property type="match status" value="1"/>
</dbReference>
<dbReference type="EMBL" id="JAUDCG010000018">
    <property type="protein sequence ID" value="MDM8157095.1"/>
    <property type="molecule type" value="Genomic_DNA"/>
</dbReference>
<dbReference type="SUPFAM" id="SSF46689">
    <property type="entry name" value="Homeodomain-like"/>
    <property type="match status" value="2"/>
</dbReference>
<dbReference type="PROSITE" id="PS01124">
    <property type="entry name" value="HTH_ARAC_FAMILY_2"/>
    <property type="match status" value="1"/>
</dbReference>
<dbReference type="Pfam" id="PF12833">
    <property type="entry name" value="HTH_18"/>
    <property type="match status" value="1"/>
</dbReference>
<dbReference type="InterPro" id="IPR018062">
    <property type="entry name" value="HTH_AraC-typ_CS"/>
</dbReference>
<evidence type="ECO:0000313" key="6">
    <source>
        <dbReference type="Proteomes" id="UP001529340"/>
    </source>
</evidence>
<dbReference type="Gene3D" id="1.10.10.60">
    <property type="entry name" value="Homeodomain-like"/>
    <property type="match status" value="2"/>
</dbReference>
<dbReference type="PROSITE" id="PS00041">
    <property type="entry name" value="HTH_ARAC_FAMILY_1"/>
    <property type="match status" value="1"/>
</dbReference>
<reference evidence="6" key="1">
    <citation type="submission" date="2023-06" db="EMBL/GenBank/DDBJ databases">
        <title>Identification and characterization of horizontal gene transfer across gut microbiota members of farm animals based on homology search.</title>
        <authorList>
            <person name="Zeman M."/>
            <person name="Kubasova T."/>
            <person name="Jahodarova E."/>
            <person name="Nykrynova M."/>
            <person name="Rychlik I."/>
        </authorList>
    </citation>
    <scope>NUCLEOTIDE SEQUENCE [LARGE SCALE GENOMIC DNA]</scope>
    <source>
        <strain evidence="6">ET39</strain>
    </source>
</reference>
<dbReference type="RefSeq" id="WP_289607557.1">
    <property type="nucleotide sequence ID" value="NZ_JAUDCG010000018.1"/>
</dbReference>
<gene>
    <name evidence="5" type="ORF">QUV96_05515</name>
</gene>
<sequence>MFNRTTSFLFSKYGEVFKTMPEPESSFMRNARISNVRLRDKQIHYYMNYDRPVYIRAISGIIMLIVATKEDPQHYERFIIHRVVKLRPDTMFNFISVSQNARYEICYLNSSKYEEISLPQGLPIVYERLVPKIRIQEILCCYYQVRNSDYFFPGEAHNYFELTYVDNGAMTTTVEGEDYLLEKLDLMLYSPGQFHTQGTGPNTSCSYLTVMFEMDFENPYLLTNRVYHAHKEIYNALTSFIKVSNMENMYDDDLMICYLKEILLYILQYDFKEDEEVSSSPMQERFESELLNEIIQYINAHIYEQFTIEEICHQFSISRSSLQTLFKKNLKVAPKQYISNLKLNKGKLLIKESTHTISEISAMLGFTSVHYFSRKFKQEFGITPSDYAKSIYH</sequence>
<evidence type="ECO:0000259" key="4">
    <source>
        <dbReference type="PROSITE" id="PS01124"/>
    </source>
</evidence>
<keyword evidence="1" id="KW-0805">Transcription regulation</keyword>
<feature type="domain" description="HTH araC/xylS-type" evidence="4">
    <location>
        <begin position="292"/>
        <end position="390"/>
    </location>
</feature>
<dbReference type="PANTHER" id="PTHR43280:SF2">
    <property type="entry name" value="HTH-TYPE TRANSCRIPTIONAL REGULATOR EXSA"/>
    <property type="match status" value="1"/>
</dbReference>
<dbReference type="SMART" id="SM00342">
    <property type="entry name" value="HTH_ARAC"/>
    <property type="match status" value="1"/>
</dbReference>
<accession>A0ABT7UCG8</accession>
<keyword evidence="2" id="KW-0238">DNA-binding</keyword>
<dbReference type="InterPro" id="IPR003313">
    <property type="entry name" value="AraC-bd"/>
</dbReference>
<dbReference type="InterPro" id="IPR020449">
    <property type="entry name" value="Tscrpt_reg_AraC-type_HTH"/>
</dbReference>
<reference evidence="5 6" key="3">
    <citation type="submission" date="2023-06" db="EMBL/GenBank/DDBJ databases">
        <authorList>
            <person name="Zeman M."/>
            <person name="Kubasova T."/>
            <person name="Jahodarova E."/>
            <person name="Nykrynova M."/>
            <person name="Rychlik I."/>
        </authorList>
    </citation>
    <scope>NUCLEOTIDE SEQUENCE [LARGE SCALE GENOMIC DNA]</scope>
    <source>
        <strain evidence="5 6">ET39</strain>
    </source>
</reference>
<keyword evidence="3" id="KW-0804">Transcription</keyword>
<keyword evidence="6" id="KW-1185">Reference proteome</keyword>
<dbReference type="InterPro" id="IPR037923">
    <property type="entry name" value="HTH-like"/>
</dbReference>
<evidence type="ECO:0000256" key="3">
    <source>
        <dbReference type="ARBA" id="ARBA00023163"/>
    </source>
</evidence>
<dbReference type="PANTHER" id="PTHR43280">
    <property type="entry name" value="ARAC-FAMILY TRANSCRIPTIONAL REGULATOR"/>
    <property type="match status" value="1"/>
</dbReference>